<feature type="compositionally biased region" description="Low complexity" evidence="2">
    <location>
        <begin position="1504"/>
        <end position="1516"/>
    </location>
</feature>
<comment type="caution">
    <text evidence="4">The sequence shown here is derived from an EMBL/GenBank/DDBJ whole genome shotgun (WGS) entry which is preliminary data.</text>
</comment>
<dbReference type="EMBL" id="LNZH02000153">
    <property type="protein sequence ID" value="OCB89580.1"/>
    <property type="molecule type" value="Genomic_DNA"/>
</dbReference>
<feature type="domain" description="DH" evidence="3">
    <location>
        <begin position="241"/>
        <end position="882"/>
    </location>
</feature>
<feature type="region of interest" description="Disordered" evidence="2">
    <location>
        <begin position="277"/>
        <end position="299"/>
    </location>
</feature>
<feature type="region of interest" description="Disordered" evidence="2">
    <location>
        <begin position="453"/>
        <end position="503"/>
    </location>
</feature>
<dbReference type="GO" id="GO:0005737">
    <property type="term" value="C:cytoplasm"/>
    <property type="evidence" value="ECO:0007669"/>
    <property type="project" value="TreeGrafter"/>
</dbReference>
<dbReference type="OrthoDB" id="1716625at2759"/>
<dbReference type="Gene3D" id="1.20.900.10">
    <property type="entry name" value="Dbl homology (DH) domain"/>
    <property type="match status" value="3"/>
</dbReference>
<feature type="compositionally biased region" description="Polar residues" evidence="2">
    <location>
        <begin position="1624"/>
        <end position="1637"/>
    </location>
</feature>
<feature type="region of interest" description="Disordered" evidence="2">
    <location>
        <begin position="1617"/>
        <end position="1637"/>
    </location>
</feature>
<evidence type="ECO:0000313" key="4">
    <source>
        <dbReference type="EMBL" id="OCB89580.1"/>
    </source>
</evidence>
<keyword evidence="5" id="KW-1185">Reference proteome</keyword>
<feature type="region of interest" description="Disordered" evidence="2">
    <location>
        <begin position="782"/>
        <end position="850"/>
    </location>
</feature>
<feature type="coiled-coil region" evidence="1">
    <location>
        <begin position="532"/>
        <end position="559"/>
    </location>
</feature>
<dbReference type="PROSITE" id="PS50010">
    <property type="entry name" value="DH_2"/>
    <property type="match status" value="1"/>
</dbReference>
<feature type="compositionally biased region" description="Polar residues" evidence="2">
    <location>
        <begin position="1543"/>
        <end position="1559"/>
    </location>
</feature>
<organism evidence="4 5">
    <name type="scientific">Sanghuangporus baumii</name>
    <name type="common">Phellinus baumii</name>
    <dbReference type="NCBI Taxonomy" id="108892"/>
    <lineage>
        <taxon>Eukaryota</taxon>
        <taxon>Fungi</taxon>
        <taxon>Dikarya</taxon>
        <taxon>Basidiomycota</taxon>
        <taxon>Agaricomycotina</taxon>
        <taxon>Agaricomycetes</taxon>
        <taxon>Hymenochaetales</taxon>
        <taxon>Hymenochaetaceae</taxon>
        <taxon>Sanghuangporus</taxon>
    </lineage>
</organism>
<dbReference type="Pfam" id="PF00621">
    <property type="entry name" value="RhoGEF"/>
    <property type="match status" value="1"/>
</dbReference>
<feature type="region of interest" description="Disordered" evidence="2">
    <location>
        <begin position="1499"/>
        <end position="1583"/>
    </location>
</feature>
<feature type="compositionally biased region" description="Low complexity" evidence="2">
    <location>
        <begin position="1407"/>
        <end position="1450"/>
    </location>
</feature>
<dbReference type="PANTHER" id="PTHR45818">
    <property type="entry name" value="PROTEIN VAV"/>
    <property type="match status" value="1"/>
</dbReference>
<feature type="compositionally biased region" description="Low complexity" evidence="2">
    <location>
        <begin position="147"/>
        <end position="164"/>
    </location>
</feature>
<name>A0A9Q5N750_SANBA</name>
<feature type="compositionally biased region" description="Low complexity" evidence="2">
    <location>
        <begin position="471"/>
        <end position="496"/>
    </location>
</feature>
<dbReference type="GO" id="GO:0005085">
    <property type="term" value="F:guanyl-nucleotide exchange factor activity"/>
    <property type="evidence" value="ECO:0007669"/>
    <property type="project" value="InterPro"/>
</dbReference>
<feature type="compositionally biased region" description="Polar residues" evidence="2">
    <location>
        <begin position="1359"/>
        <end position="1374"/>
    </location>
</feature>
<evidence type="ECO:0000256" key="1">
    <source>
        <dbReference type="SAM" id="Coils"/>
    </source>
</evidence>
<gene>
    <name evidence="4" type="ORF">A7U60_g3272</name>
</gene>
<feature type="compositionally biased region" description="Low complexity" evidence="2">
    <location>
        <begin position="1560"/>
        <end position="1574"/>
    </location>
</feature>
<dbReference type="PANTHER" id="PTHR45818:SF3">
    <property type="entry name" value="PROTEIN VAV"/>
    <property type="match status" value="1"/>
</dbReference>
<dbReference type="InterPro" id="IPR035899">
    <property type="entry name" value="DBL_dom_sf"/>
</dbReference>
<keyword evidence="1" id="KW-0175">Coiled coil</keyword>
<evidence type="ECO:0000256" key="2">
    <source>
        <dbReference type="SAM" id="MobiDB-lite"/>
    </source>
</evidence>
<protein>
    <recommendedName>
        <fullName evidence="3">DH domain-containing protein</fullName>
    </recommendedName>
</protein>
<feature type="compositionally biased region" description="Polar residues" evidence="2">
    <location>
        <begin position="727"/>
        <end position="741"/>
    </location>
</feature>
<feature type="compositionally biased region" description="Acidic residues" evidence="2">
    <location>
        <begin position="841"/>
        <end position="850"/>
    </location>
</feature>
<dbReference type="InterPro" id="IPR000219">
    <property type="entry name" value="DH_dom"/>
</dbReference>
<dbReference type="Proteomes" id="UP000757232">
    <property type="component" value="Unassembled WGS sequence"/>
</dbReference>
<feature type="region of interest" description="Disordered" evidence="2">
    <location>
        <begin position="1359"/>
        <end position="1384"/>
    </location>
</feature>
<evidence type="ECO:0000259" key="3">
    <source>
        <dbReference type="PROSITE" id="PS50010"/>
    </source>
</evidence>
<sequence length="1667" mass="180551">MRCGMELNAPVEREALLMLPEGWHLLSLTSRPLLSCFLLSSLHLLILPLVIPAPAAARIDNWHCIIFLVATATARPTSIASESSFQGLYQLFLRVVSIRTQELSRSAVRRGTSYRISLSILVLIGSFATYDCISSLLPFNASTVRNPSISQSPSSSTVPATPSQRLGRVSNSRPGGFALAPARKRADFISATRIIGEDATISSSSLLPDATKMPLETSTEVHHAANAEDAKAERRLKEAVRRYYALAELIDTERGYVDDLKILVEVYLASLGAVSAPPLGSRAESQPAPTPDIAESMDSTTMRSALLRSGSEASSSRLQTHSYQYPPSSFPTSAGLFKEHTEAKPKTRVRPASLQMLSVLQPQSIRSRKDSGVEPNSRRWARKSTEEQVRDSMLDMVGSVQGSGSKSSSEMGFGAHFHARNTVVGRGYFPNATRTGVRRASVDIVQTRAKPVLDHSFTSSPESSPHPSPLTSPLALPSTPSTPLSSQPASPLPTSSHMSQRHQRLYASISDAEKDTLSRDAQDLLALHERIVRRIEDTLSTVQREVQKKRRRLKGKEKAANVQSNVECEVEAAAPNFAPYKVFCAGHTEAVDIARKIMRSNSSDWAEWEKHCAEIAVRQDTDGIIGAEVVLDSPLPSPLTVKPIEHSGSHNSLLSCALDVEDANSSTSTLRRRHSACASSGSLRASASATLKHTKSDPTPPAAHSHAQAYGFGNGYGSLSVKGLSRGQESANTALSPSGVQNEKEFQRERSRRTKLAFSDYLIKPVQRLCKYPLLFEQLRSSRKKETDVGPPPATTSSELDTGKFFAAAMPSGSSRSIADLDPDETPKGKKSQVAFRLGGDSDEEDDDSDNIDFVADENATDVAVERVLRKMRDVAHTVDDAQRRRDIEKKSALIVERLVAGAKSAGHGVPPALVAGVDLTDEENDKDEGGLESRSELGHGVGTISASASVAWSTKPPARSLSFSTFSRSRSRSTISRANSAFVQQQPQMSEFGEKRKRVQIPGPPTRPFLASLGACLLAGSLDVVVTNIDHCSSKSTLRSDGRRDSLLSLSGMSAMRSNNGLATATTYVSQSSREPVKVKYLAAFLYVGGYIVLAKTPKAGVYEPRHWFALTDETIEVVDVCEEKALLPCSFHLIFHATGHRLELAAACQREKEIWLNAMHHARSLPPTWEYEPVPTLNVSANLVNAHSIRNSAEIPPVPSMPFLGDDVLAQDINPSRMSSYATLKSDGTVKPNRRQSVNGSSVRAFFMNNSDNGPPAPPTVLIRRVSATRRAQTDRHLADVLSQPLMSARFHAKAQDEVLFRDPDPPQQGTGIGVGAMAKNKLMGRESVLISKQCTPSICSSLASFVDQRSMISESASSITVQQHNQGSSRGKNTKKNQNRKSLSMLLTLPGAISEAEIRESQMSTPSSQSAFSPSSPLPSTSTTNSLDPFSQSQCSSASTSAPTSSPINELFPPEVRVVGVDTLTRADGEELPEVVEHMDRPKRSRSLVSNLRGFFGTPRSLSSSPAPSLSSSRQTSVGDPLEVPDAESTPQKGMLSRILRSTSLRPRARSASNMGDSTSTQLLSSSTQDSGAQSTPARPSFFIRSSSMLVVPRRKPDASATAKLISPVQAPTPFARLDSRSSQSSLTPEARSQMSLGRSIKYRLFPGNLVPLTPIDRRRDRRS</sequence>
<evidence type="ECO:0000313" key="5">
    <source>
        <dbReference type="Proteomes" id="UP000757232"/>
    </source>
</evidence>
<feature type="region of interest" description="Disordered" evidence="2">
    <location>
        <begin position="723"/>
        <end position="751"/>
    </location>
</feature>
<dbReference type="SUPFAM" id="SSF48065">
    <property type="entry name" value="DBL homology domain (DH-domain)"/>
    <property type="match status" value="1"/>
</dbReference>
<accession>A0A9Q5N750</accession>
<feature type="region of interest" description="Disordered" evidence="2">
    <location>
        <begin position="921"/>
        <end position="940"/>
    </location>
</feature>
<feature type="compositionally biased region" description="Basic and acidic residues" evidence="2">
    <location>
        <begin position="928"/>
        <end position="938"/>
    </location>
</feature>
<feature type="region of interest" description="Disordered" evidence="2">
    <location>
        <begin position="147"/>
        <end position="169"/>
    </location>
</feature>
<feature type="region of interest" description="Disordered" evidence="2">
    <location>
        <begin position="688"/>
        <end position="709"/>
    </location>
</feature>
<proteinExistence type="predicted"/>
<reference evidence="4" key="1">
    <citation type="submission" date="2016-06" db="EMBL/GenBank/DDBJ databases">
        <title>Draft Genome sequence of the fungus Inonotus baumii.</title>
        <authorList>
            <person name="Zhu H."/>
            <person name="Lin W."/>
        </authorList>
    </citation>
    <scope>NUCLEOTIDE SEQUENCE</scope>
    <source>
        <strain evidence="4">821</strain>
    </source>
</reference>
<feature type="region of interest" description="Disordered" evidence="2">
    <location>
        <begin position="1402"/>
        <end position="1456"/>
    </location>
</feature>
<feature type="region of interest" description="Disordered" evidence="2">
    <location>
        <begin position="363"/>
        <end position="389"/>
    </location>
</feature>